<proteinExistence type="predicted"/>
<dbReference type="InterPro" id="IPR029052">
    <property type="entry name" value="Metallo-depent_PP-like"/>
</dbReference>
<accession>A0ABT4GSU7</accession>
<name>A0ABT4GSU7_PAEAL</name>
<evidence type="ECO:0000259" key="2">
    <source>
        <dbReference type="Pfam" id="PF00149"/>
    </source>
</evidence>
<keyword evidence="1" id="KW-1133">Transmembrane helix</keyword>
<evidence type="ECO:0000313" key="3">
    <source>
        <dbReference type="EMBL" id="MCY9759772.1"/>
    </source>
</evidence>
<organism evidence="3 4">
    <name type="scientific">Paenibacillus alvei</name>
    <name type="common">Bacillus alvei</name>
    <dbReference type="NCBI Taxonomy" id="44250"/>
    <lineage>
        <taxon>Bacteria</taxon>
        <taxon>Bacillati</taxon>
        <taxon>Bacillota</taxon>
        <taxon>Bacilli</taxon>
        <taxon>Bacillales</taxon>
        <taxon>Paenibacillaceae</taxon>
        <taxon>Paenibacillus</taxon>
    </lineage>
</organism>
<dbReference type="Gene3D" id="3.60.21.10">
    <property type="match status" value="1"/>
</dbReference>
<protein>
    <submittedName>
        <fullName evidence="3">Metallophosphoesterase</fullName>
    </submittedName>
</protein>
<sequence>MLIAYTVIAGLLAAAGGLVVYMLWEARGFTITEEEVVLKRLPSSFDGVRLFFISDFHRRRLTESHIAQIQRHSQAAMVLVGGDITEFGAPLAYSVENMERLRRLGPVAAVHGNHDYKANVRELDDKLNQLGVKLLDNEAIRLEQHGHFIWLVGWDDYSSKRTNVKLAMNEPQQEPACTIVLTHDPLALRKAELQGIDLVLSGHTHGGQIYLPGYGPLRTSKFYRKYLTGWHTFTGLKGSTALFITKGFGTSHIPLRLFCKPEAHFITLRSGIDGRISCFFTAWFVTDGLTLQLILTN</sequence>
<evidence type="ECO:0000256" key="1">
    <source>
        <dbReference type="SAM" id="Phobius"/>
    </source>
</evidence>
<gene>
    <name evidence="3" type="ORF">M5X12_04190</name>
</gene>
<keyword evidence="1" id="KW-0812">Transmembrane</keyword>
<dbReference type="Pfam" id="PF00149">
    <property type="entry name" value="Metallophos"/>
    <property type="match status" value="1"/>
</dbReference>
<keyword evidence="1" id="KW-0472">Membrane</keyword>
<dbReference type="PANTHER" id="PTHR31302">
    <property type="entry name" value="TRANSMEMBRANE PROTEIN WITH METALLOPHOSPHOESTERASE DOMAIN-RELATED"/>
    <property type="match status" value="1"/>
</dbReference>
<keyword evidence="4" id="KW-1185">Reference proteome</keyword>
<reference evidence="3 4" key="1">
    <citation type="submission" date="2022-05" db="EMBL/GenBank/DDBJ databases">
        <title>Genome Sequencing of Bee-Associated Microbes.</title>
        <authorList>
            <person name="Dunlap C."/>
        </authorList>
    </citation>
    <scope>NUCLEOTIDE SEQUENCE [LARGE SCALE GENOMIC DNA]</scope>
    <source>
        <strain evidence="3 4">NRRL B-04010</strain>
    </source>
</reference>
<dbReference type="Proteomes" id="UP001527181">
    <property type="component" value="Unassembled WGS sequence"/>
</dbReference>
<dbReference type="InterPro" id="IPR051158">
    <property type="entry name" value="Metallophosphoesterase_sf"/>
</dbReference>
<dbReference type="EMBL" id="JAMDNP010000006">
    <property type="protein sequence ID" value="MCY9759772.1"/>
    <property type="molecule type" value="Genomic_DNA"/>
</dbReference>
<dbReference type="RefSeq" id="WP_268599694.1">
    <property type="nucleotide sequence ID" value="NZ_JAMDNP010000006.1"/>
</dbReference>
<feature type="transmembrane region" description="Helical" evidence="1">
    <location>
        <begin position="6"/>
        <end position="24"/>
    </location>
</feature>
<dbReference type="InterPro" id="IPR004843">
    <property type="entry name" value="Calcineurin-like_PHP"/>
</dbReference>
<dbReference type="SUPFAM" id="SSF56300">
    <property type="entry name" value="Metallo-dependent phosphatases"/>
    <property type="match status" value="1"/>
</dbReference>
<feature type="domain" description="Calcineurin-like phosphoesterase" evidence="2">
    <location>
        <begin position="49"/>
        <end position="206"/>
    </location>
</feature>
<evidence type="ECO:0000313" key="4">
    <source>
        <dbReference type="Proteomes" id="UP001527181"/>
    </source>
</evidence>
<dbReference type="PANTHER" id="PTHR31302:SF32">
    <property type="entry name" value="PHOSPHOESTERASE"/>
    <property type="match status" value="1"/>
</dbReference>
<comment type="caution">
    <text evidence="3">The sequence shown here is derived from an EMBL/GenBank/DDBJ whole genome shotgun (WGS) entry which is preliminary data.</text>
</comment>